<feature type="region of interest" description="Disordered" evidence="3">
    <location>
        <begin position="682"/>
        <end position="704"/>
    </location>
</feature>
<dbReference type="Pfam" id="PF00618">
    <property type="entry name" value="RasGEF_N"/>
    <property type="match status" value="1"/>
</dbReference>
<accession>A0A8B8DE60</accession>
<dbReference type="Gene3D" id="1.10.840.10">
    <property type="entry name" value="Ras guanine-nucleotide exchange factors catalytic domain"/>
    <property type="match status" value="1"/>
</dbReference>
<dbReference type="InterPro" id="IPR001895">
    <property type="entry name" value="RASGEF_cat_dom"/>
</dbReference>
<dbReference type="InterPro" id="IPR023578">
    <property type="entry name" value="Ras_GEF_dom_sf"/>
</dbReference>
<dbReference type="InterPro" id="IPR000159">
    <property type="entry name" value="RA_dom"/>
</dbReference>
<dbReference type="PANTHER" id="PTHR23113:SF312">
    <property type="entry name" value="RAL GUANINE NUCLEOTIDE DISSOCIATION STIMULATOR-LIKE, ISOFORM E"/>
    <property type="match status" value="1"/>
</dbReference>
<dbReference type="InterPro" id="IPR019804">
    <property type="entry name" value="Ras_G-nucl-exch_fac_CS"/>
</dbReference>
<dbReference type="InterPro" id="IPR008937">
    <property type="entry name" value="Ras-like_GEF"/>
</dbReference>
<dbReference type="PROSITE" id="PS50009">
    <property type="entry name" value="RASGEF_CAT"/>
    <property type="match status" value="1"/>
</dbReference>
<dbReference type="InterPro" id="IPR036964">
    <property type="entry name" value="RASGEF_cat_dom_sf"/>
</dbReference>
<dbReference type="SMART" id="SM00314">
    <property type="entry name" value="RA"/>
    <property type="match status" value="1"/>
</dbReference>
<gene>
    <name evidence="8" type="primary">LOC111125960</name>
</gene>
<evidence type="ECO:0000313" key="8">
    <source>
        <dbReference type="RefSeq" id="XP_022325975.1"/>
    </source>
</evidence>
<dbReference type="Gene3D" id="3.10.20.90">
    <property type="entry name" value="Phosphatidylinositol 3-kinase Catalytic Subunit, Chain A, domain 1"/>
    <property type="match status" value="1"/>
</dbReference>
<evidence type="ECO:0000256" key="1">
    <source>
        <dbReference type="ARBA" id="ARBA00022658"/>
    </source>
</evidence>
<dbReference type="GO" id="GO:0005085">
    <property type="term" value="F:guanyl-nucleotide exchange factor activity"/>
    <property type="evidence" value="ECO:0007669"/>
    <property type="project" value="UniProtKB-KW"/>
</dbReference>
<evidence type="ECO:0000259" key="5">
    <source>
        <dbReference type="PROSITE" id="PS50200"/>
    </source>
</evidence>
<evidence type="ECO:0000313" key="7">
    <source>
        <dbReference type="Proteomes" id="UP000694844"/>
    </source>
</evidence>
<organism evidence="7 8">
    <name type="scientific">Crassostrea virginica</name>
    <name type="common">Eastern oyster</name>
    <dbReference type="NCBI Taxonomy" id="6565"/>
    <lineage>
        <taxon>Eukaryota</taxon>
        <taxon>Metazoa</taxon>
        <taxon>Spiralia</taxon>
        <taxon>Lophotrochozoa</taxon>
        <taxon>Mollusca</taxon>
        <taxon>Bivalvia</taxon>
        <taxon>Autobranchia</taxon>
        <taxon>Pteriomorphia</taxon>
        <taxon>Ostreida</taxon>
        <taxon>Ostreoidea</taxon>
        <taxon>Ostreidae</taxon>
        <taxon>Crassostrea</taxon>
    </lineage>
</organism>
<dbReference type="PROSITE" id="PS50212">
    <property type="entry name" value="RASGEF_NTER"/>
    <property type="match status" value="1"/>
</dbReference>
<proteinExistence type="predicted"/>
<dbReference type="InterPro" id="IPR000651">
    <property type="entry name" value="Ras-like_Gua-exchang_fac_N"/>
</dbReference>
<dbReference type="CDD" id="cd00155">
    <property type="entry name" value="RasGEF"/>
    <property type="match status" value="1"/>
</dbReference>
<evidence type="ECO:0000256" key="3">
    <source>
        <dbReference type="SAM" id="MobiDB-lite"/>
    </source>
</evidence>
<dbReference type="Gene3D" id="1.20.870.10">
    <property type="entry name" value="Son of sevenless (SoS) protein Chain: S domain 1"/>
    <property type="match status" value="1"/>
</dbReference>
<feature type="domain" description="Ras-GEF" evidence="4">
    <location>
        <begin position="236"/>
        <end position="507"/>
    </location>
</feature>
<sequence>MRARELYMKWIKEIEMAVSLTDGQDDVTRFWREEKENGAIYNVYLKKVTYHTLSDLDQCKGHLMWETQKIRVIKAGTLEKLVESLVTVRGELDSTYVNVFLATYRTFATPIQVLELLIKRYKWLERDSRENKERKENNENQQKTIKSVISVWMDTYPDDFRDHPDYTCLRVLETFSHQFIPESDLELRAGHKIEKFQREAACSSDGEIKFQFSIVDEVDHMIDSEYQKPLEFLDIPNNRLAEQLTFKDAELFKRVIPHHCLGAVWARRDRKLGKGGTIAPSVLATIEQFNRVSLRVIATILRTRELKSSLRAKILQKWIDIAQELRQQKNFSSLKAIISGLQSHSVYRLKRSWASLPKESIDLFQELADIFSNDNNQILSRELLMKEATAKFPDLDSNNKILRRRNLQKRRSWIENGIVQGTVPYLGTFLTDLTMIDTAIPDRTECGLINFEKRRKEFEVLAQIKLLQSAAQIYHFQEDKHIWAWFDSVRVFDENECHDLSCYIEPVKETPSRLKKKSASLSSLLKVVSMGDNLGTRPARLEGSKLSLVSCDSSSLSTSNVDSPSQGMSHSSSTSSLLSCDSDTTVSSPFRSPDTCVVRVRFESGPESDTHVYKSIMLKNVDHTHTVIDKVLDKYSKKGPSSNYCLLQVLSDGELLIPEKGNVFYAMNKSDGSEPVFVVRTRQDHDSRTQHRKRGRRKLKNWSL</sequence>
<dbReference type="GO" id="GO:0005886">
    <property type="term" value="C:plasma membrane"/>
    <property type="evidence" value="ECO:0007669"/>
    <property type="project" value="TreeGrafter"/>
</dbReference>
<keyword evidence="1 2" id="KW-0344">Guanine-nucleotide releasing factor</keyword>
<dbReference type="OrthoDB" id="26687at2759"/>
<reference evidence="8" key="1">
    <citation type="submission" date="2025-08" db="UniProtKB">
        <authorList>
            <consortium name="RefSeq"/>
        </authorList>
    </citation>
    <scope>IDENTIFICATION</scope>
    <source>
        <tissue evidence="8">Whole sample</tissue>
    </source>
</reference>
<dbReference type="GO" id="GO:0007265">
    <property type="term" value="P:Ras protein signal transduction"/>
    <property type="evidence" value="ECO:0007669"/>
    <property type="project" value="TreeGrafter"/>
</dbReference>
<name>A0A8B8DE60_CRAVI</name>
<dbReference type="Proteomes" id="UP000694844">
    <property type="component" value="Chromosome 3"/>
</dbReference>
<protein>
    <submittedName>
        <fullName evidence="8">Ral guanine nucleotide dissociation stimulator-like isoform X1</fullName>
    </submittedName>
</protein>
<evidence type="ECO:0000256" key="2">
    <source>
        <dbReference type="PROSITE-ProRule" id="PRU00168"/>
    </source>
</evidence>
<dbReference type="PROSITE" id="PS00720">
    <property type="entry name" value="RASGEF"/>
    <property type="match status" value="1"/>
</dbReference>
<dbReference type="SMART" id="SM00147">
    <property type="entry name" value="RasGEF"/>
    <property type="match status" value="1"/>
</dbReference>
<dbReference type="InterPro" id="IPR029071">
    <property type="entry name" value="Ubiquitin-like_domsf"/>
</dbReference>
<evidence type="ECO:0000259" key="6">
    <source>
        <dbReference type="PROSITE" id="PS50212"/>
    </source>
</evidence>
<dbReference type="CDD" id="cd06224">
    <property type="entry name" value="REM"/>
    <property type="match status" value="1"/>
</dbReference>
<dbReference type="CDD" id="cd00153">
    <property type="entry name" value="RA_RalGDS_like"/>
    <property type="match status" value="1"/>
</dbReference>
<feature type="region of interest" description="Disordered" evidence="3">
    <location>
        <begin position="555"/>
        <end position="577"/>
    </location>
</feature>
<feature type="domain" description="N-terminal Ras-GEF" evidence="6">
    <location>
        <begin position="69"/>
        <end position="201"/>
    </location>
</feature>
<dbReference type="Pfam" id="PF00617">
    <property type="entry name" value="RasGEF"/>
    <property type="match status" value="1"/>
</dbReference>
<dbReference type="GeneID" id="111125960"/>
<dbReference type="Pfam" id="PF00788">
    <property type="entry name" value="RA"/>
    <property type="match status" value="1"/>
</dbReference>
<dbReference type="PANTHER" id="PTHR23113">
    <property type="entry name" value="GUANINE NUCLEOTIDE EXCHANGE FACTOR"/>
    <property type="match status" value="1"/>
</dbReference>
<feature type="domain" description="Ras-associating" evidence="5">
    <location>
        <begin position="594"/>
        <end position="684"/>
    </location>
</feature>
<dbReference type="RefSeq" id="XP_022325975.1">
    <property type="nucleotide sequence ID" value="XM_022470267.1"/>
</dbReference>
<dbReference type="KEGG" id="cvn:111125960"/>
<dbReference type="SUPFAM" id="SSF54236">
    <property type="entry name" value="Ubiquitin-like"/>
    <property type="match status" value="1"/>
</dbReference>
<dbReference type="PROSITE" id="PS50200">
    <property type="entry name" value="RA"/>
    <property type="match status" value="1"/>
</dbReference>
<dbReference type="SUPFAM" id="SSF48366">
    <property type="entry name" value="Ras GEF"/>
    <property type="match status" value="1"/>
</dbReference>
<dbReference type="AlphaFoldDB" id="A0A8B8DE60"/>
<evidence type="ECO:0000259" key="4">
    <source>
        <dbReference type="PROSITE" id="PS50009"/>
    </source>
</evidence>
<feature type="compositionally biased region" description="Basic residues" evidence="3">
    <location>
        <begin position="690"/>
        <end position="704"/>
    </location>
</feature>
<dbReference type="SMART" id="SM00229">
    <property type="entry name" value="RasGEFN"/>
    <property type="match status" value="1"/>
</dbReference>
<keyword evidence="7" id="KW-1185">Reference proteome</keyword>